<dbReference type="Gene3D" id="3.30.930.10">
    <property type="entry name" value="Bira Bifunctional Protein, Domain 2"/>
    <property type="match status" value="1"/>
</dbReference>
<evidence type="ECO:0000256" key="3">
    <source>
        <dbReference type="ARBA" id="ARBA00012334"/>
    </source>
</evidence>
<organism evidence="10 11">
    <name type="scientific">Crotalus adamanteus</name>
    <name type="common">Eastern diamondback rattlesnake</name>
    <dbReference type="NCBI Taxonomy" id="8729"/>
    <lineage>
        <taxon>Eukaryota</taxon>
        <taxon>Metazoa</taxon>
        <taxon>Chordata</taxon>
        <taxon>Craniata</taxon>
        <taxon>Vertebrata</taxon>
        <taxon>Euteleostomi</taxon>
        <taxon>Lepidosauria</taxon>
        <taxon>Squamata</taxon>
        <taxon>Bifurcata</taxon>
        <taxon>Unidentata</taxon>
        <taxon>Episquamata</taxon>
        <taxon>Toxicofera</taxon>
        <taxon>Serpentes</taxon>
        <taxon>Colubroidea</taxon>
        <taxon>Viperidae</taxon>
        <taxon>Crotalinae</taxon>
        <taxon>Crotalus</taxon>
    </lineage>
</organism>
<dbReference type="AlphaFoldDB" id="A0AAW1BKJ3"/>
<dbReference type="CDD" id="cd16444">
    <property type="entry name" value="LipB"/>
    <property type="match status" value="1"/>
</dbReference>
<dbReference type="SUPFAM" id="SSF55681">
    <property type="entry name" value="Class II aaRS and biotin synthetases"/>
    <property type="match status" value="1"/>
</dbReference>
<gene>
    <name evidence="10" type="ORF">NXF25_011021</name>
</gene>
<protein>
    <recommendedName>
        <fullName evidence="3">lipoyl(octanoyl) transferase</fullName>
        <ecNumber evidence="3">2.3.1.181</ecNumber>
    </recommendedName>
    <alternativeName>
        <fullName evidence="6">Lipoate-protein ligase B</fullName>
    </alternativeName>
    <alternativeName>
        <fullName evidence="7">Lipoyl/octanoyl transferase</fullName>
    </alternativeName>
</protein>
<sequence>MKEGRTEKREGGKGGRNIEEGKEGRKEVEGRGGKEGRKEGRRKAGGIEGRKARRKKREGRKEKVKGKRKGGRTTEGREAKKEGENTCWGGVARGAWPGVGVARGRPAAKGPAAMRGPAVRLVRLGRASLAESLRAQEAGAAALLRAGAAAAERLVLWEPRGPLYTAGLRGAGGGAAAEAALAGRLRALGAEVARVGRGGRLTFHGPGQLVAYPVLDLRRRRLALRAYVAALERLGRDACRRLGLPAARALPPPRTGVWLGDRKLCAIGVHCGRHITSHGLALNCCTDLTWFDHIVPCGLEGLGVTSLSQELRRHVSVEEATQPFLEVFQEVFNCSLSEEPGLEE</sequence>
<dbReference type="InterPro" id="IPR020605">
    <property type="entry name" value="Octanoyltransferase_CS"/>
</dbReference>
<dbReference type="PROSITE" id="PS51733">
    <property type="entry name" value="BPL_LPL_CATALYTIC"/>
    <property type="match status" value="1"/>
</dbReference>
<dbReference type="Proteomes" id="UP001474421">
    <property type="component" value="Unassembled WGS sequence"/>
</dbReference>
<dbReference type="EMBL" id="JAOTOJ010000004">
    <property type="protein sequence ID" value="KAK9402665.1"/>
    <property type="molecule type" value="Genomic_DNA"/>
</dbReference>
<proteinExistence type="inferred from homology"/>
<accession>A0AAW1BKJ3</accession>
<name>A0AAW1BKJ3_CROAD</name>
<dbReference type="GO" id="GO:0033819">
    <property type="term" value="F:lipoyl(octanoyl) transferase activity"/>
    <property type="evidence" value="ECO:0007669"/>
    <property type="project" value="UniProtKB-EC"/>
</dbReference>
<feature type="compositionally biased region" description="Basic and acidic residues" evidence="8">
    <location>
        <begin position="1"/>
        <end position="38"/>
    </location>
</feature>
<evidence type="ECO:0000259" key="9">
    <source>
        <dbReference type="PROSITE" id="PS51733"/>
    </source>
</evidence>
<comment type="pathway">
    <text evidence="1">Protein modification; protein lipoylation via endogenous pathway; protein N(6)-(lipoyl)lysine from octanoyl-[acyl-carrier-protein]: step 1/2.</text>
</comment>
<dbReference type="InterPro" id="IPR045864">
    <property type="entry name" value="aa-tRNA-synth_II/BPL/LPL"/>
</dbReference>
<evidence type="ECO:0000256" key="2">
    <source>
        <dbReference type="ARBA" id="ARBA00007907"/>
    </source>
</evidence>
<evidence type="ECO:0000256" key="7">
    <source>
        <dbReference type="ARBA" id="ARBA00033331"/>
    </source>
</evidence>
<dbReference type="NCBIfam" id="TIGR00214">
    <property type="entry name" value="lipB"/>
    <property type="match status" value="1"/>
</dbReference>
<keyword evidence="5" id="KW-0012">Acyltransferase</keyword>
<dbReference type="InterPro" id="IPR004143">
    <property type="entry name" value="BPL_LPL_catalytic"/>
</dbReference>
<evidence type="ECO:0000256" key="4">
    <source>
        <dbReference type="ARBA" id="ARBA00022679"/>
    </source>
</evidence>
<dbReference type="PROSITE" id="PS01313">
    <property type="entry name" value="LIPB"/>
    <property type="match status" value="1"/>
</dbReference>
<evidence type="ECO:0000313" key="10">
    <source>
        <dbReference type="EMBL" id="KAK9402665.1"/>
    </source>
</evidence>
<dbReference type="PANTHER" id="PTHR10993:SF7">
    <property type="entry name" value="LIPOYLTRANSFERASE 2, MITOCHONDRIAL-RELATED"/>
    <property type="match status" value="1"/>
</dbReference>
<dbReference type="InterPro" id="IPR000544">
    <property type="entry name" value="Octanoyltransferase"/>
</dbReference>
<evidence type="ECO:0000256" key="8">
    <source>
        <dbReference type="SAM" id="MobiDB-lite"/>
    </source>
</evidence>
<feature type="compositionally biased region" description="Basic and acidic residues" evidence="8">
    <location>
        <begin position="72"/>
        <end position="82"/>
    </location>
</feature>
<comment type="caution">
    <text evidence="10">The sequence shown here is derived from an EMBL/GenBank/DDBJ whole genome shotgun (WGS) entry which is preliminary data.</text>
</comment>
<feature type="region of interest" description="Disordered" evidence="8">
    <location>
        <begin position="1"/>
        <end position="82"/>
    </location>
</feature>
<keyword evidence="4" id="KW-0808">Transferase</keyword>
<evidence type="ECO:0000256" key="5">
    <source>
        <dbReference type="ARBA" id="ARBA00023315"/>
    </source>
</evidence>
<keyword evidence="11" id="KW-1185">Reference proteome</keyword>
<evidence type="ECO:0000313" key="11">
    <source>
        <dbReference type="Proteomes" id="UP001474421"/>
    </source>
</evidence>
<dbReference type="GO" id="GO:0009249">
    <property type="term" value="P:protein lipoylation"/>
    <property type="evidence" value="ECO:0007669"/>
    <property type="project" value="InterPro"/>
</dbReference>
<feature type="domain" description="BPL/LPL catalytic" evidence="9">
    <location>
        <begin position="148"/>
        <end position="336"/>
    </location>
</feature>
<dbReference type="PANTHER" id="PTHR10993">
    <property type="entry name" value="OCTANOYLTRANSFERASE"/>
    <property type="match status" value="1"/>
</dbReference>
<comment type="similarity">
    <text evidence="2">Belongs to the LipB family.</text>
</comment>
<dbReference type="EC" id="2.3.1.181" evidence="3"/>
<feature type="compositionally biased region" description="Basic residues" evidence="8">
    <location>
        <begin position="51"/>
        <end position="71"/>
    </location>
</feature>
<evidence type="ECO:0000256" key="6">
    <source>
        <dbReference type="ARBA" id="ARBA00030797"/>
    </source>
</evidence>
<reference evidence="10 11" key="1">
    <citation type="journal article" date="2024" name="Proc. Natl. Acad. Sci. U.S.A.">
        <title>The genetic regulatory architecture and epigenomic basis for age-related changes in rattlesnake venom.</title>
        <authorList>
            <person name="Hogan M.P."/>
            <person name="Holding M.L."/>
            <person name="Nystrom G.S."/>
            <person name="Colston T.J."/>
            <person name="Bartlett D.A."/>
            <person name="Mason A.J."/>
            <person name="Ellsworth S.A."/>
            <person name="Rautsaw R.M."/>
            <person name="Lawrence K.C."/>
            <person name="Strickland J.L."/>
            <person name="He B."/>
            <person name="Fraser P."/>
            <person name="Margres M.J."/>
            <person name="Gilbert D.M."/>
            <person name="Gibbs H.L."/>
            <person name="Parkinson C.L."/>
            <person name="Rokyta D.R."/>
        </authorList>
    </citation>
    <scope>NUCLEOTIDE SEQUENCE [LARGE SCALE GENOMIC DNA]</scope>
    <source>
        <strain evidence="10">DRR0105</strain>
    </source>
</reference>
<dbReference type="Pfam" id="PF21948">
    <property type="entry name" value="LplA-B_cat"/>
    <property type="match status" value="1"/>
</dbReference>
<evidence type="ECO:0000256" key="1">
    <source>
        <dbReference type="ARBA" id="ARBA00004821"/>
    </source>
</evidence>